<protein>
    <submittedName>
        <fullName evidence="1">Uncharacterized protein</fullName>
    </submittedName>
</protein>
<dbReference type="Proteomes" id="UP000501690">
    <property type="component" value="Linkage Group LG6"/>
</dbReference>
<name>A0A4D6M4W8_VIGUN</name>
<dbReference type="EMBL" id="CP039350">
    <property type="protein sequence ID" value="QCD96215.1"/>
    <property type="molecule type" value="Genomic_DNA"/>
</dbReference>
<proteinExistence type="predicted"/>
<evidence type="ECO:0000313" key="2">
    <source>
        <dbReference type="Proteomes" id="UP000501690"/>
    </source>
</evidence>
<keyword evidence="2" id="KW-1185">Reference proteome</keyword>
<reference evidence="1 2" key="1">
    <citation type="submission" date="2019-04" db="EMBL/GenBank/DDBJ databases">
        <title>An improved genome assembly and genetic linkage map for asparagus bean, Vigna unguiculata ssp. sesquipedialis.</title>
        <authorList>
            <person name="Xia Q."/>
            <person name="Zhang R."/>
            <person name="Dong Y."/>
        </authorList>
    </citation>
    <scope>NUCLEOTIDE SEQUENCE [LARGE SCALE GENOMIC DNA]</scope>
    <source>
        <tissue evidence="1">Leaf</tissue>
    </source>
</reference>
<evidence type="ECO:0000313" key="1">
    <source>
        <dbReference type="EMBL" id="QCD96215.1"/>
    </source>
</evidence>
<sequence length="172" mass="19351">MVEWGNKLALGTNYFTDPMGNVMNLEFEEDLIRKGIFRIPSYFEEFYELRDLLFSLEGIEIAYSTNAPSSSGTANNAADVADQESDNSLVKCLSAYDILYLNAAFVATAFSRSKKEYILSNGNGMYWHAQLDGLRDPALNVIWAADGVNLSRKISYALVIVSSWKFRKMKTI</sequence>
<accession>A0A4D6M4W8</accession>
<gene>
    <name evidence="1" type="ORF">DEO72_LG6g917</name>
</gene>
<dbReference type="AlphaFoldDB" id="A0A4D6M4W8"/>
<organism evidence="1 2">
    <name type="scientific">Vigna unguiculata</name>
    <name type="common">Cowpea</name>
    <dbReference type="NCBI Taxonomy" id="3917"/>
    <lineage>
        <taxon>Eukaryota</taxon>
        <taxon>Viridiplantae</taxon>
        <taxon>Streptophyta</taxon>
        <taxon>Embryophyta</taxon>
        <taxon>Tracheophyta</taxon>
        <taxon>Spermatophyta</taxon>
        <taxon>Magnoliopsida</taxon>
        <taxon>eudicotyledons</taxon>
        <taxon>Gunneridae</taxon>
        <taxon>Pentapetalae</taxon>
        <taxon>rosids</taxon>
        <taxon>fabids</taxon>
        <taxon>Fabales</taxon>
        <taxon>Fabaceae</taxon>
        <taxon>Papilionoideae</taxon>
        <taxon>50 kb inversion clade</taxon>
        <taxon>NPAAA clade</taxon>
        <taxon>indigoferoid/millettioid clade</taxon>
        <taxon>Phaseoleae</taxon>
        <taxon>Vigna</taxon>
    </lineage>
</organism>